<dbReference type="EMBL" id="JAOPHQ010001734">
    <property type="protein sequence ID" value="KAK0149577.1"/>
    <property type="molecule type" value="Genomic_DNA"/>
</dbReference>
<reference evidence="1" key="1">
    <citation type="journal article" date="2023" name="Front. Mar. Sci.">
        <title>A new Merluccius polli reference genome to investigate the effects of global change in West African waters.</title>
        <authorList>
            <person name="Mateo J.L."/>
            <person name="Blanco-Fernandez C."/>
            <person name="Garcia-Vazquez E."/>
            <person name="Machado-Schiaffino G."/>
        </authorList>
    </citation>
    <scope>NUCLEOTIDE SEQUENCE</scope>
    <source>
        <strain evidence="1">C29</strain>
        <tissue evidence="1">Fin</tissue>
    </source>
</reference>
<name>A0AA47MZM5_MERPO</name>
<comment type="caution">
    <text evidence="1">The sequence shown here is derived from an EMBL/GenBank/DDBJ whole genome shotgun (WGS) entry which is preliminary data.</text>
</comment>
<keyword evidence="2" id="KW-1185">Reference proteome</keyword>
<sequence length="154" mass="17428">METQMDFLASLTSHIFTAEDPTHPAGVFHMTQVEPLPVTSAQIQKESNRDPILSKAHELTVNGWPAHGNPAYLSTPPDETSYQYVMVAWVLESLRTRTSCIVKMNSLARSYVWWPGTDCQVEDIAKTCSGCQQRQRQPQTVPLHTWEWPTTATR</sequence>
<protein>
    <recommendedName>
        <fullName evidence="3">Integrase zinc-binding domain-containing protein</fullName>
    </recommendedName>
</protein>
<evidence type="ECO:0000313" key="1">
    <source>
        <dbReference type="EMBL" id="KAK0149577.1"/>
    </source>
</evidence>
<dbReference type="PANTHER" id="PTHR37984">
    <property type="entry name" value="PROTEIN CBG26694"/>
    <property type="match status" value="1"/>
</dbReference>
<accession>A0AA47MZM5</accession>
<organism evidence="1 2">
    <name type="scientific">Merluccius polli</name>
    <name type="common">Benguela hake</name>
    <name type="synonym">Merluccius cadenati</name>
    <dbReference type="NCBI Taxonomy" id="89951"/>
    <lineage>
        <taxon>Eukaryota</taxon>
        <taxon>Metazoa</taxon>
        <taxon>Chordata</taxon>
        <taxon>Craniata</taxon>
        <taxon>Vertebrata</taxon>
        <taxon>Euteleostomi</taxon>
        <taxon>Actinopterygii</taxon>
        <taxon>Neopterygii</taxon>
        <taxon>Teleostei</taxon>
        <taxon>Neoteleostei</taxon>
        <taxon>Acanthomorphata</taxon>
        <taxon>Zeiogadaria</taxon>
        <taxon>Gadariae</taxon>
        <taxon>Gadiformes</taxon>
        <taxon>Gadoidei</taxon>
        <taxon>Merlucciidae</taxon>
        <taxon>Merluccius</taxon>
    </lineage>
</organism>
<evidence type="ECO:0008006" key="3">
    <source>
        <dbReference type="Google" id="ProtNLM"/>
    </source>
</evidence>
<proteinExistence type="predicted"/>
<dbReference type="Gene3D" id="1.10.340.70">
    <property type="match status" value="1"/>
</dbReference>
<dbReference type="InterPro" id="IPR050951">
    <property type="entry name" value="Retrovirus_Pol_polyprotein"/>
</dbReference>
<dbReference type="Proteomes" id="UP001174136">
    <property type="component" value="Unassembled WGS sequence"/>
</dbReference>
<dbReference type="AlphaFoldDB" id="A0AA47MZM5"/>
<dbReference type="PANTHER" id="PTHR37984:SF14">
    <property type="entry name" value="RIBONUCLEASE H"/>
    <property type="match status" value="1"/>
</dbReference>
<gene>
    <name evidence="1" type="ORF">N1851_009677</name>
</gene>
<evidence type="ECO:0000313" key="2">
    <source>
        <dbReference type="Proteomes" id="UP001174136"/>
    </source>
</evidence>